<keyword evidence="1" id="KW-0472">Membrane</keyword>
<feature type="transmembrane region" description="Helical" evidence="1">
    <location>
        <begin position="7"/>
        <end position="26"/>
    </location>
</feature>
<accession>A0A514K397</accession>
<dbReference type="EMBL" id="MK570058">
    <property type="protein sequence ID" value="QDI74104.1"/>
    <property type="molecule type" value="Genomic_DNA"/>
</dbReference>
<name>A0A514K397_9VIRU</name>
<evidence type="ECO:0000256" key="1">
    <source>
        <dbReference type="SAM" id="Phobius"/>
    </source>
</evidence>
<protein>
    <submittedName>
        <fullName evidence="2">Uncharacterized protein</fullName>
    </submittedName>
</protein>
<evidence type="ECO:0000313" key="2">
    <source>
        <dbReference type="EMBL" id="QDI74104.1"/>
    </source>
</evidence>
<keyword evidence="1" id="KW-1133">Transmembrane helix</keyword>
<keyword evidence="1" id="KW-0812">Transmembrane</keyword>
<reference evidence="2" key="1">
    <citation type="submission" date="2019-02" db="EMBL/GenBank/DDBJ databases">
        <title>Spindle-shaped viruses infect a marine ammonia-oxidizing thaumarchaeon.</title>
        <authorList>
            <person name="Kim J.-G."/>
            <person name="Kim S.-J."/>
            <person name="Rhee S.-K."/>
        </authorList>
    </citation>
    <scope>NUCLEOTIDE SEQUENCE [LARGE SCALE GENOMIC DNA]</scope>
    <source>
        <strain evidence="2">NSV6</strain>
    </source>
</reference>
<organism evidence="2">
    <name type="scientific">Nitrosopumilus spindle-shaped virus</name>
    <dbReference type="NCBI Taxonomy" id="2508184"/>
    <lineage>
        <taxon>Viruses</taxon>
        <taxon>Viruses incertae sedis</taxon>
        <taxon>Thaspiviridae</taxon>
        <taxon>Nitmarvirus</taxon>
        <taxon>Nitmarvirus maris</taxon>
        <taxon>Nitmarvirus NSV1</taxon>
    </lineage>
</organism>
<feature type="transmembrane region" description="Helical" evidence="1">
    <location>
        <begin position="32"/>
        <end position="53"/>
    </location>
</feature>
<proteinExistence type="predicted"/>
<sequence length="114" mass="13462">MIPYEHNILYLFMAVGSLGLIFLSFLKIDDERFFVIVAVVSLSLFALSMFLIVDHYNQWYESNLDFIETIECPDFEKNYNEINSGDSSLKEKVKMKFIFKCVDKDKKFWGFDDV</sequence>